<gene>
    <name evidence="6" type="ORF">CEP52_008654</name>
</gene>
<sequence length="235" mass="26909">MRLFVEQVGKNSGPGTKGINVTSVYNWLTFDIIGVLTFGESFESVSSWQSSVWVDLLLNMAKHMTFLPAAERLSLPAFALGAVMPSDVSKNAAYHDKLTEEKISRRIGLIKSNDREDFFAFILRKGNFDPVHLREQAKLLMLAGSETTATFLAMVTYLLLKSPVSMQKLQHEVRSAFSSTGINLAYLEARIVLAYMIYAYDWELVNKDLEWFKEVKLWTLWEKPELYVRFHPRDV</sequence>
<evidence type="ECO:0000256" key="4">
    <source>
        <dbReference type="ARBA" id="ARBA00022723"/>
    </source>
</evidence>
<dbReference type="AlphaFoldDB" id="A0A428TGP7"/>
<evidence type="ECO:0000256" key="1">
    <source>
        <dbReference type="ARBA" id="ARBA00001971"/>
    </source>
</evidence>
<protein>
    <submittedName>
        <fullName evidence="6">Uncharacterized protein</fullName>
    </submittedName>
</protein>
<comment type="cofactor">
    <cofactor evidence="1">
        <name>heme</name>
        <dbReference type="ChEBI" id="CHEBI:30413"/>
    </cofactor>
</comment>
<dbReference type="InterPro" id="IPR050121">
    <property type="entry name" value="Cytochrome_P450_monoxygenase"/>
</dbReference>
<keyword evidence="5" id="KW-0408">Iron</keyword>
<name>A0A428TGP7_9HYPO</name>
<proteinExistence type="inferred from homology"/>
<reference evidence="6 7" key="1">
    <citation type="submission" date="2017-06" db="EMBL/GenBank/DDBJ databases">
        <title>Comparative genomic analysis of Ambrosia Fusariam Clade fungi.</title>
        <authorList>
            <person name="Stajich J.E."/>
            <person name="Carrillo J."/>
            <person name="Kijimoto T."/>
            <person name="Eskalen A."/>
            <person name="O'Donnell K."/>
            <person name="Kasson M."/>
        </authorList>
    </citation>
    <scope>NUCLEOTIDE SEQUENCE [LARGE SCALE GENOMIC DNA]</scope>
    <source>
        <strain evidence="6 7">NRRL62579</strain>
    </source>
</reference>
<comment type="similarity">
    <text evidence="2">Belongs to the cytochrome P450 family.</text>
</comment>
<dbReference type="GO" id="GO:0004497">
    <property type="term" value="F:monooxygenase activity"/>
    <property type="evidence" value="ECO:0007669"/>
    <property type="project" value="InterPro"/>
</dbReference>
<dbReference type="Proteomes" id="UP000287144">
    <property type="component" value="Unassembled WGS sequence"/>
</dbReference>
<dbReference type="STRING" id="1325735.A0A428TGP7"/>
<accession>A0A428TGP7</accession>
<dbReference type="EMBL" id="NKCK01000086">
    <property type="protein sequence ID" value="RSM01226.1"/>
    <property type="molecule type" value="Genomic_DNA"/>
</dbReference>
<dbReference type="SUPFAM" id="SSF48264">
    <property type="entry name" value="Cytochrome P450"/>
    <property type="match status" value="1"/>
</dbReference>
<dbReference type="GO" id="GO:0005506">
    <property type="term" value="F:iron ion binding"/>
    <property type="evidence" value="ECO:0007669"/>
    <property type="project" value="InterPro"/>
</dbReference>
<organism evidence="6 7">
    <name type="scientific">Fusarium oligoseptatum</name>
    <dbReference type="NCBI Taxonomy" id="2604345"/>
    <lineage>
        <taxon>Eukaryota</taxon>
        <taxon>Fungi</taxon>
        <taxon>Dikarya</taxon>
        <taxon>Ascomycota</taxon>
        <taxon>Pezizomycotina</taxon>
        <taxon>Sordariomycetes</taxon>
        <taxon>Hypocreomycetidae</taxon>
        <taxon>Hypocreales</taxon>
        <taxon>Nectriaceae</taxon>
        <taxon>Fusarium</taxon>
        <taxon>Fusarium solani species complex</taxon>
    </lineage>
</organism>
<dbReference type="Pfam" id="PF00067">
    <property type="entry name" value="p450"/>
    <property type="match status" value="1"/>
</dbReference>
<evidence type="ECO:0000313" key="7">
    <source>
        <dbReference type="Proteomes" id="UP000287144"/>
    </source>
</evidence>
<evidence type="ECO:0000256" key="5">
    <source>
        <dbReference type="ARBA" id="ARBA00023004"/>
    </source>
</evidence>
<evidence type="ECO:0000256" key="3">
    <source>
        <dbReference type="ARBA" id="ARBA00022617"/>
    </source>
</evidence>
<dbReference type="PANTHER" id="PTHR24305">
    <property type="entry name" value="CYTOCHROME P450"/>
    <property type="match status" value="1"/>
</dbReference>
<keyword evidence="3" id="KW-0349">Heme</keyword>
<evidence type="ECO:0000256" key="2">
    <source>
        <dbReference type="ARBA" id="ARBA00010617"/>
    </source>
</evidence>
<dbReference type="GO" id="GO:0016705">
    <property type="term" value="F:oxidoreductase activity, acting on paired donors, with incorporation or reduction of molecular oxygen"/>
    <property type="evidence" value="ECO:0007669"/>
    <property type="project" value="InterPro"/>
</dbReference>
<evidence type="ECO:0000313" key="6">
    <source>
        <dbReference type="EMBL" id="RSM01226.1"/>
    </source>
</evidence>
<keyword evidence="7" id="KW-1185">Reference proteome</keyword>
<comment type="caution">
    <text evidence="6">The sequence shown here is derived from an EMBL/GenBank/DDBJ whole genome shotgun (WGS) entry which is preliminary data.</text>
</comment>
<keyword evidence="4" id="KW-0479">Metal-binding</keyword>
<dbReference type="GO" id="GO:0020037">
    <property type="term" value="F:heme binding"/>
    <property type="evidence" value="ECO:0007669"/>
    <property type="project" value="InterPro"/>
</dbReference>
<dbReference type="InterPro" id="IPR001128">
    <property type="entry name" value="Cyt_P450"/>
</dbReference>
<dbReference type="InterPro" id="IPR036396">
    <property type="entry name" value="Cyt_P450_sf"/>
</dbReference>
<dbReference type="Gene3D" id="1.10.630.10">
    <property type="entry name" value="Cytochrome P450"/>
    <property type="match status" value="2"/>
</dbReference>
<dbReference type="PANTHER" id="PTHR24305:SF210">
    <property type="entry name" value="CYTOCHROME P450 MONOOXYGENASE ASQL-RELATED"/>
    <property type="match status" value="1"/>
</dbReference>